<evidence type="ECO:0000313" key="1">
    <source>
        <dbReference type="EMBL" id="STZ55599.1"/>
    </source>
</evidence>
<proteinExistence type="predicted"/>
<protein>
    <submittedName>
        <fullName evidence="1">Uncharacterized protein</fullName>
    </submittedName>
</protein>
<dbReference type="RefSeq" id="WP_115004726.1">
    <property type="nucleotide sequence ID" value="NZ_UGQU01000001.1"/>
</dbReference>
<sequence>MAGADNILGSMANATKAMLGEQSSAYRAMFALQQSFAIGTAIVNIHKAISDAFAEGTTLAQKFAGVATATTQGMKIVSAIQQIRNPVIGQAHDGIMSVPKSGTWNLEKGERVLPKHTAKALDDRLDNMGGGQVINVHVTVNSDGSNVQADTQMGKNMGEAMAKIARQVMIQETKQNGHLDRLYRR</sequence>
<evidence type="ECO:0000313" key="2">
    <source>
        <dbReference type="Proteomes" id="UP000254437"/>
    </source>
</evidence>
<organism evidence="1 2">
    <name type="scientific">Moraxella lacunata</name>
    <dbReference type="NCBI Taxonomy" id="477"/>
    <lineage>
        <taxon>Bacteria</taxon>
        <taxon>Pseudomonadati</taxon>
        <taxon>Pseudomonadota</taxon>
        <taxon>Gammaproteobacteria</taxon>
        <taxon>Moraxellales</taxon>
        <taxon>Moraxellaceae</taxon>
        <taxon>Moraxella</taxon>
    </lineage>
</organism>
<gene>
    <name evidence="1" type="ORF">NCTC10359_00193</name>
</gene>
<name>A0A378T485_MORLA</name>
<accession>A0A378T485</accession>
<dbReference type="EMBL" id="UGQU01000001">
    <property type="protein sequence ID" value="STZ55599.1"/>
    <property type="molecule type" value="Genomic_DNA"/>
</dbReference>
<dbReference type="AlphaFoldDB" id="A0A378T485"/>
<dbReference type="Proteomes" id="UP000254437">
    <property type="component" value="Unassembled WGS sequence"/>
</dbReference>
<reference evidence="1 2" key="1">
    <citation type="submission" date="2018-06" db="EMBL/GenBank/DDBJ databases">
        <authorList>
            <consortium name="Pathogen Informatics"/>
            <person name="Doyle S."/>
        </authorList>
    </citation>
    <scope>NUCLEOTIDE SEQUENCE [LARGE SCALE GENOMIC DNA]</scope>
    <source>
        <strain evidence="1 2">NCTC10359</strain>
    </source>
</reference>